<dbReference type="Proteomes" id="UP000053447">
    <property type="component" value="Unassembled WGS sequence"/>
</dbReference>
<evidence type="ECO:0000256" key="9">
    <source>
        <dbReference type="ARBA" id="ARBA00022801"/>
    </source>
</evidence>
<name>A0A0W4ZJX1_PNEJ7</name>
<keyword evidence="10 17" id="KW-1133">Transmembrane helix</keyword>
<evidence type="ECO:0000256" key="8">
    <source>
        <dbReference type="ARBA" id="ARBA00022729"/>
    </source>
</evidence>
<evidence type="ECO:0000256" key="11">
    <source>
        <dbReference type="ARBA" id="ARBA00023034"/>
    </source>
</evidence>
<keyword evidence="8 15" id="KW-0732">Signal</keyword>
<dbReference type="STRING" id="1408657.A0A0W4ZJX1"/>
<evidence type="ECO:0000256" key="15">
    <source>
        <dbReference type="RuleBase" id="RU361156"/>
    </source>
</evidence>
<gene>
    <name evidence="18" type="ORF">T551_02518</name>
</gene>
<comment type="subcellular location">
    <subcellularLocation>
        <location evidence="2">Golgi apparatus</location>
        <location evidence="2">trans-Golgi network membrane</location>
        <topology evidence="2">Single-pass type I membrane protein</topology>
    </subcellularLocation>
</comment>
<evidence type="ECO:0000256" key="7">
    <source>
        <dbReference type="ARBA" id="ARBA00022703"/>
    </source>
</evidence>
<dbReference type="InterPro" id="IPR018202">
    <property type="entry name" value="Ser_caboxypep_ser_AS"/>
</dbReference>
<keyword evidence="11" id="KW-0333">Golgi apparatus</keyword>
<keyword evidence="9 15" id="KW-0378">Hydrolase</keyword>
<organism evidence="18 19">
    <name type="scientific">Pneumocystis jirovecii (strain RU7)</name>
    <name type="common">Human pneumocystis pneumonia agent</name>
    <dbReference type="NCBI Taxonomy" id="1408657"/>
    <lineage>
        <taxon>Eukaryota</taxon>
        <taxon>Fungi</taxon>
        <taxon>Dikarya</taxon>
        <taxon>Ascomycota</taxon>
        <taxon>Taphrinomycotina</taxon>
        <taxon>Pneumocystomycetes</taxon>
        <taxon>Pneumocystaceae</taxon>
        <taxon>Pneumocystis</taxon>
    </lineage>
</organism>
<keyword evidence="4 15" id="KW-0121">Carboxypeptidase</keyword>
<evidence type="ECO:0000256" key="5">
    <source>
        <dbReference type="ARBA" id="ARBA00022670"/>
    </source>
</evidence>
<dbReference type="PANTHER" id="PTHR11802:SF190">
    <property type="entry name" value="PHEROMONE-PROCESSING CARBOXYPEPTIDASE KEX1"/>
    <property type="match status" value="1"/>
</dbReference>
<feature type="chain" id="PRO_5006774742" description="Carboxypeptidase" evidence="15">
    <location>
        <begin position="21"/>
        <end position="609"/>
    </location>
</feature>
<dbReference type="GO" id="GO:0004185">
    <property type="term" value="F:serine-type carboxypeptidase activity"/>
    <property type="evidence" value="ECO:0007669"/>
    <property type="project" value="UniProtKB-UniRule"/>
</dbReference>
<evidence type="ECO:0000256" key="4">
    <source>
        <dbReference type="ARBA" id="ARBA00022645"/>
    </source>
</evidence>
<dbReference type="GeneID" id="28941036"/>
<keyword evidence="7" id="KW-0053">Apoptosis</keyword>
<protein>
    <recommendedName>
        <fullName evidence="15">Carboxypeptidase</fullName>
        <ecNumber evidence="15">3.4.16.-</ecNumber>
    </recommendedName>
</protein>
<dbReference type="PRINTS" id="PR00724">
    <property type="entry name" value="CRBOXYPTASEC"/>
</dbReference>
<comment type="catalytic activity">
    <reaction evidence="1">
        <text>Preferential release of a C-terminal arginine or lysine residue.</text>
        <dbReference type="EC" id="3.4.16.6"/>
    </reaction>
</comment>
<dbReference type="EC" id="3.4.16.-" evidence="15"/>
<dbReference type="Gene3D" id="3.40.50.1820">
    <property type="entry name" value="alpha/beta hydrolase"/>
    <property type="match status" value="1"/>
</dbReference>
<dbReference type="PROSITE" id="PS00131">
    <property type="entry name" value="CARBOXYPEPT_SER_SER"/>
    <property type="match status" value="1"/>
</dbReference>
<dbReference type="PROSITE" id="PS00560">
    <property type="entry name" value="CARBOXYPEPT_SER_HIS"/>
    <property type="match status" value="1"/>
</dbReference>
<keyword evidence="12 17" id="KW-0472">Membrane</keyword>
<dbReference type="Pfam" id="PF00450">
    <property type="entry name" value="Peptidase_S10"/>
    <property type="match status" value="1"/>
</dbReference>
<accession>A0A0W4ZJX1</accession>
<dbReference type="FunFam" id="3.40.50.1820:FF:000121">
    <property type="entry name" value="Carboxypeptidase D"/>
    <property type="match status" value="1"/>
</dbReference>
<dbReference type="EMBL" id="LFWA01000011">
    <property type="protein sequence ID" value="KTW28668.1"/>
    <property type="molecule type" value="Genomic_DNA"/>
</dbReference>
<comment type="similarity">
    <text evidence="3 15">Belongs to the peptidase S10 family.</text>
</comment>
<comment type="caution">
    <text evidence="18">The sequence shown here is derived from an EMBL/GenBank/DDBJ whole genome shotgun (WGS) entry which is preliminary data.</text>
</comment>
<evidence type="ECO:0000313" key="19">
    <source>
        <dbReference type="Proteomes" id="UP000053447"/>
    </source>
</evidence>
<evidence type="ECO:0000256" key="6">
    <source>
        <dbReference type="ARBA" id="ARBA00022692"/>
    </source>
</evidence>
<dbReference type="OrthoDB" id="443318at2759"/>
<dbReference type="VEuPathDB" id="FungiDB:T551_02518"/>
<evidence type="ECO:0000256" key="17">
    <source>
        <dbReference type="SAM" id="Phobius"/>
    </source>
</evidence>
<keyword evidence="19" id="KW-1185">Reference proteome</keyword>
<feature type="signal peptide" evidence="15">
    <location>
        <begin position="1"/>
        <end position="20"/>
    </location>
</feature>
<dbReference type="RefSeq" id="XP_018229003.1">
    <property type="nucleotide sequence ID" value="XM_018374781.1"/>
</dbReference>
<dbReference type="GO" id="GO:0006508">
    <property type="term" value="P:proteolysis"/>
    <property type="evidence" value="ECO:0007669"/>
    <property type="project" value="UniProtKB-KW"/>
</dbReference>
<feature type="compositionally biased region" description="Gly residues" evidence="16">
    <location>
        <begin position="600"/>
        <end position="609"/>
    </location>
</feature>
<sequence>MKKIIISGFIWAYLSHIIAALDSSYYVEKLPDLSKNNNLKLHSGYIVANDRNNNSFFFLLANNRYLIDKQRLVIWLNGGPGCSSMDGAFLENGPFKFSARNMLIENQGGWNEFSNVLFVDQPAGTGFSYSLPENFAEGLPKVKTNYKKMVFCLYMKATEDFITFLDGFFDLFPQFKEDDLYIAGESYAGQYIPYIATAILERNKKENNKHYNLKGLLIGNGWISPLAQYSSYLPFAVENKLVKKGSDLEKKVEEATQSCKTAISAGDKESMSICDRILELIVQPEYRDDKRCINIYDYRLRASSCDVNWPRELPYLVEYLRKPETMNALNIDSDKHILWEECNLRVTERFITHRSPSSFELLPKILDEINVLLYSGDKDIICNYLGTESIISEMEWNGRKGFRKKDGTIAAKYKWTFMDKLVGYYQYDRNLTYVLIKDASHMVPYDKPLETQDMLNRFLGIDPNLILAVRKSNGWNDVGIGSIGDTDGRKEPDIYGQQKSLWSLYYHIGGIILIVLIFGLIFFAWYLYNNHKKLKREYISKYNEVITHNYRFGNDHPRDTSSSAPSYSHKDYNSYNGYVDTSCSKPYIQPQEGGENTDMGYGGPHRGNY</sequence>
<dbReference type="InterPro" id="IPR033124">
    <property type="entry name" value="Ser_caboxypep_his_AS"/>
</dbReference>
<evidence type="ECO:0000313" key="18">
    <source>
        <dbReference type="EMBL" id="KTW28668.1"/>
    </source>
</evidence>
<dbReference type="SUPFAM" id="SSF53474">
    <property type="entry name" value="alpha/beta-Hydrolases"/>
    <property type="match status" value="1"/>
</dbReference>
<dbReference type="InterPro" id="IPR029058">
    <property type="entry name" value="AB_hydrolase_fold"/>
</dbReference>
<evidence type="ECO:0000256" key="3">
    <source>
        <dbReference type="ARBA" id="ARBA00009431"/>
    </source>
</evidence>
<reference evidence="19" key="1">
    <citation type="journal article" date="2016" name="Nat. Commun.">
        <title>Genome analysis of three Pneumocystis species reveals adaptation mechanisms to life exclusively in mammalian hosts.</title>
        <authorList>
            <person name="Ma L."/>
            <person name="Chen Z."/>
            <person name="Huang D.W."/>
            <person name="Kutty G."/>
            <person name="Ishihara M."/>
            <person name="Wang H."/>
            <person name="Abouelleil A."/>
            <person name="Bishop L."/>
            <person name="Davey E."/>
            <person name="Deng R."/>
            <person name="Deng X."/>
            <person name="Fan L."/>
            <person name="Fantoni G."/>
            <person name="Fitzgerald M."/>
            <person name="Gogineni E."/>
            <person name="Goldberg J.M."/>
            <person name="Handley G."/>
            <person name="Hu X."/>
            <person name="Huber C."/>
            <person name="Jiao X."/>
            <person name="Jones K."/>
            <person name="Levin J.Z."/>
            <person name="Liu Y."/>
            <person name="Macdonald P."/>
            <person name="Melnikov A."/>
            <person name="Raley C."/>
            <person name="Sassi M."/>
            <person name="Sherman B.T."/>
            <person name="Song X."/>
            <person name="Sykes S."/>
            <person name="Tran B."/>
            <person name="Walsh L."/>
            <person name="Xia Y."/>
            <person name="Yang J."/>
            <person name="Young S."/>
            <person name="Zeng Q."/>
            <person name="Zheng X."/>
            <person name="Stephens R."/>
            <person name="Nusbaum C."/>
            <person name="Birren B.W."/>
            <person name="Azadi P."/>
            <person name="Lempicki R.A."/>
            <person name="Cuomo C.A."/>
            <person name="Kovacs J.A."/>
        </authorList>
    </citation>
    <scope>NUCLEOTIDE SEQUENCE [LARGE SCALE GENOMIC DNA]</scope>
    <source>
        <strain evidence="19">RU7</strain>
    </source>
</reference>
<keyword evidence="6 17" id="KW-0812">Transmembrane</keyword>
<dbReference type="AlphaFoldDB" id="A0A0W4ZJX1"/>
<evidence type="ECO:0000256" key="12">
    <source>
        <dbReference type="ARBA" id="ARBA00023136"/>
    </source>
</evidence>
<feature type="transmembrane region" description="Helical" evidence="17">
    <location>
        <begin position="504"/>
        <end position="528"/>
    </location>
</feature>
<evidence type="ECO:0000256" key="13">
    <source>
        <dbReference type="ARBA" id="ARBA00023180"/>
    </source>
</evidence>
<evidence type="ECO:0000256" key="16">
    <source>
        <dbReference type="SAM" id="MobiDB-lite"/>
    </source>
</evidence>
<keyword evidence="13" id="KW-0325">Glycoprotein</keyword>
<dbReference type="GO" id="GO:0006915">
    <property type="term" value="P:apoptotic process"/>
    <property type="evidence" value="ECO:0007669"/>
    <property type="project" value="UniProtKB-KW"/>
</dbReference>
<dbReference type="PANTHER" id="PTHR11802">
    <property type="entry name" value="SERINE PROTEASE FAMILY S10 SERINE CARBOXYPEPTIDASE"/>
    <property type="match status" value="1"/>
</dbReference>
<keyword evidence="5 15" id="KW-0645">Protease</keyword>
<evidence type="ECO:0000256" key="10">
    <source>
        <dbReference type="ARBA" id="ARBA00022989"/>
    </source>
</evidence>
<evidence type="ECO:0000256" key="2">
    <source>
        <dbReference type="ARBA" id="ARBA00004393"/>
    </source>
</evidence>
<dbReference type="InterPro" id="IPR001563">
    <property type="entry name" value="Peptidase_S10"/>
</dbReference>
<comment type="function">
    <text evidence="14">Protease with a carboxypeptidase B-like function involved in the C-terminal processing of the lysine and arginine residues from protein precursors. Promotes cell fusion and is involved in the programmed cell death.</text>
</comment>
<evidence type="ECO:0000256" key="1">
    <source>
        <dbReference type="ARBA" id="ARBA00001003"/>
    </source>
</evidence>
<proteinExistence type="inferred from homology"/>
<feature type="region of interest" description="Disordered" evidence="16">
    <location>
        <begin position="586"/>
        <end position="609"/>
    </location>
</feature>
<evidence type="ECO:0000256" key="14">
    <source>
        <dbReference type="ARBA" id="ARBA00037042"/>
    </source>
</evidence>
<dbReference type="GO" id="GO:0005802">
    <property type="term" value="C:trans-Golgi network"/>
    <property type="evidence" value="ECO:0007669"/>
    <property type="project" value="TreeGrafter"/>
</dbReference>